<accession>A0A2Y9BJN6</accession>
<dbReference type="EMBL" id="QGDL01000009">
    <property type="protein sequence ID" value="PWJ28132.1"/>
    <property type="molecule type" value="Genomic_DNA"/>
</dbReference>
<dbReference type="Pfam" id="PF19546">
    <property type="entry name" value="DUF6070"/>
    <property type="match status" value="1"/>
</dbReference>
<sequence>MKKMRYVISALCISILLISILVYAGRISGRTKGDRNENTGGSESSESYVQEESDEYEPELITISSEEEKRIREHILEAVEPCWNIYEQADKGNADNVVLPDQIMEKLARRLADNGYTVSCGGNICNMQNEELLDVVLKNASAGEEAEAEFFHITKSGVFEWRRLEFKKGEMVMTCAGADWSRGEEPQKLRISYMEKQKVYDWQYTEKGWLIIEASKSKNHEMDMHSMFRVLPLPQECREYCSRYIEPVSYMGNNLFLTDWDEASIDKVVFNDVFEFLYTMETGKKYEEQEYPDGVPKELYESVITSYFPITASKLEQFPGYSEEKQTYSWEAMGCGTVIPQPQPFPEVVKVTEQEDGTVILTVDAGLLQAGTDRAFTHEVRIKPDDEGNMQYIGNHVLESEENKMPGYMPRMSYQ</sequence>
<dbReference type="InterPro" id="IPR045714">
    <property type="entry name" value="DUF6070"/>
</dbReference>
<dbReference type="RefSeq" id="WP_109731949.1">
    <property type="nucleotide sequence ID" value="NZ_BAAACK010000009.1"/>
</dbReference>
<gene>
    <name evidence="2" type="ORF">A8806_1099</name>
</gene>
<reference evidence="2 3" key="1">
    <citation type="submission" date="2018-05" db="EMBL/GenBank/DDBJ databases">
        <title>The Hungate 1000. A catalogue of reference genomes from the rumen microbiome.</title>
        <authorList>
            <person name="Kelly W."/>
        </authorList>
    </citation>
    <scope>NUCLEOTIDE SEQUENCE [LARGE SCALE GENOMIC DNA]</scope>
    <source>
        <strain evidence="2 3">NLAE-zl-C242</strain>
    </source>
</reference>
<organism evidence="2 3">
    <name type="scientific">Faecalicatena orotica</name>
    <dbReference type="NCBI Taxonomy" id="1544"/>
    <lineage>
        <taxon>Bacteria</taxon>
        <taxon>Bacillati</taxon>
        <taxon>Bacillota</taxon>
        <taxon>Clostridia</taxon>
        <taxon>Lachnospirales</taxon>
        <taxon>Lachnospiraceae</taxon>
        <taxon>Faecalicatena</taxon>
    </lineage>
</organism>
<evidence type="ECO:0000313" key="2">
    <source>
        <dbReference type="EMBL" id="PWJ28132.1"/>
    </source>
</evidence>
<feature type="region of interest" description="Disordered" evidence="1">
    <location>
        <begin position="32"/>
        <end position="56"/>
    </location>
</feature>
<dbReference type="OrthoDB" id="9784061at2"/>
<comment type="caution">
    <text evidence="2">The sequence shown here is derived from an EMBL/GenBank/DDBJ whole genome shotgun (WGS) entry which is preliminary data.</text>
</comment>
<keyword evidence="3" id="KW-1185">Reference proteome</keyword>
<protein>
    <submittedName>
        <fullName evidence="2">Uncharacterized protein</fullName>
    </submittedName>
</protein>
<dbReference type="Proteomes" id="UP000245845">
    <property type="component" value="Unassembled WGS sequence"/>
</dbReference>
<evidence type="ECO:0000256" key="1">
    <source>
        <dbReference type="SAM" id="MobiDB-lite"/>
    </source>
</evidence>
<evidence type="ECO:0000313" key="3">
    <source>
        <dbReference type="Proteomes" id="UP000245845"/>
    </source>
</evidence>
<proteinExistence type="predicted"/>
<name>A0A2Y9BJN6_9FIRM</name>
<dbReference type="AlphaFoldDB" id="A0A2Y9BJN6"/>